<accession>B2JDR5</accession>
<name>B2JDR5_PARP8</name>
<dbReference type="PANTHER" id="PTHR30373">
    <property type="entry name" value="UPF0603 PROTEIN YGCG"/>
    <property type="match status" value="1"/>
</dbReference>
<keyword evidence="5" id="KW-1185">Reference proteome</keyword>
<dbReference type="Gene3D" id="3.10.310.50">
    <property type="match status" value="1"/>
</dbReference>
<dbReference type="RefSeq" id="WP_012401432.1">
    <property type="nucleotide sequence ID" value="NC_010622.1"/>
</dbReference>
<dbReference type="PANTHER" id="PTHR30373:SF2">
    <property type="entry name" value="UPF0603 PROTEIN YGCG"/>
    <property type="match status" value="1"/>
</dbReference>
<evidence type="ECO:0000256" key="1">
    <source>
        <dbReference type="SAM" id="Phobius"/>
    </source>
</evidence>
<evidence type="ECO:0000313" key="4">
    <source>
        <dbReference type="EMBL" id="ACC71225.1"/>
    </source>
</evidence>
<evidence type="ECO:0000313" key="5">
    <source>
        <dbReference type="Proteomes" id="UP000001192"/>
    </source>
</evidence>
<keyword evidence="1" id="KW-1133">Transmembrane helix</keyword>
<dbReference type="HOGENOM" id="CLU_035211_0_1_4"/>
<dbReference type="EMBL" id="CP001043">
    <property type="protein sequence ID" value="ACC71225.1"/>
    <property type="molecule type" value="Genomic_DNA"/>
</dbReference>
<protein>
    <recommendedName>
        <fullName evidence="3">TPM domain-containing protein</fullName>
    </recommendedName>
</protein>
<feature type="chain" id="PRO_5002777167" description="TPM domain-containing protein" evidence="2">
    <location>
        <begin position="19"/>
        <end position="283"/>
    </location>
</feature>
<keyword evidence="1" id="KW-0472">Membrane</keyword>
<evidence type="ECO:0000259" key="3">
    <source>
        <dbReference type="Pfam" id="PF04536"/>
    </source>
</evidence>
<feature type="transmembrane region" description="Helical" evidence="1">
    <location>
        <begin position="202"/>
        <end position="219"/>
    </location>
</feature>
<dbReference type="InterPro" id="IPR007621">
    <property type="entry name" value="TPM_dom"/>
</dbReference>
<evidence type="ECO:0000256" key="2">
    <source>
        <dbReference type="SAM" id="SignalP"/>
    </source>
</evidence>
<feature type="signal peptide" evidence="2">
    <location>
        <begin position="1"/>
        <end position="18"/>
    </location>
</feature>
<keyword evidence="1" id="KW-0812">Transmembrane</keyword>
<organism evidence="4 5">
    <name type="scientific">Paraburkholderia phymatum (strain DSM 17167 / CIP 108236 / LMG 21445 / STM815)</name>
    <name type="common">Burkholderia phymatum</name>
    <dbReference type="NCBI Taxonomy" id="391038"/>
    <lineage>
        <taxon>Bacteria</taxon>
        <taxon>Pseudomonadati</taxon>
        <taxon>Pseudomonadota</taxon>
        <taxon>Betaproteobacteria</taxon>
        <taxon>Burkholderiales</taxon>
        <taxon>Burkholderiaceae</taxon>
        <taxon>Paraburkholderia</taxon>
    </lineage>
</organism>
<dbReference type="STRING" id="391038.Bphy_2047"/>
<proteinExistence type="predicted"/>
<dbReference type="Pfam" id="PF04536">
    <property type="entry name" value="TPM_phosphatase"/>
    <property type="match status" value="1"/>
</dbReference>
<feature type="domain" description="TPM" evidence="3">
    <location>
        <begin position="35"/>
        <end position="158"/>
    </location>
</feature>
<feature type="transmembrane region" description="Helical" evidence="1">
    <location>
        <begin position="176"/>
        <end position="195"/>
    </location>
</feature>
<sequence length="283" mass="29285" precursor="true">MKAYLTALVFVMTSLAFAGSDACAEVPVPPLTARVVDQTGTLTGEQRSSIEQTLKDFETRKGSQISVLIVPTTQPETIEQYSMRVVEQYKLGRAKVDDGALLIVAKNDRALRIEVGYGLEGALNDATSNRIIREVIVPKFKQGDFYGGIAAGVDSMIRVVEGEPLPAPQRRGESNGMAGLLPALFVMAVLTGGVLRAILGRLPGALVTGGIIGALAWFLSGAIVLAFVAGAVALAFTLLGGGLGAFGGRYIGGRSGGIAGRSNRDIFRGGGGGFGGGGASGRW</sequence>
<dbReference type="eggNOG" id="COG1512">
    <property type="taxonomic scope" value="Bacteria"/>
</dbReference>
<gene>
    <name evidence="4" type="ordered locus">Bphy_2047</name>
</gene>
<dbReference type="KEGG" id="bph:Bphy_2047"/>
<feature type="transmembrane region" description="Helical" evidence="1">
    <location>
        <begin position="225"/>
        <end position="246"/>
    </location>
</feature>
<reference evidence="5" key="1">
    <citation type="journal article" date="2014" name="Stand. Genomic Sci.">
        <title>Complete genome sequence of Burkholderia phymatum STM815(T), a broad host range and efficient nitrogen-fixing symbiont of Mimosa species.</title>
        <authorList>
            <person name="Moulin L."/>
            <person name="Klonowska A."/>
            <person name="Caroline B."/>
            <person name="Booth K."/>
            <person name="Vriezen J.A."/>
            <person name="Melkonian R."/>
            <person name="James E.K."/>
            <person name="Young J.P."/>
            <person name="Bena G."/>
            <person name="Hauser L."/>
            <person name="Land M."/>
            <person name="Kyrpides N."/>
            <person name="Bruce D."/>
            <person name="Chain P."/>
            <person name="Copeland A."/>
            <person name="Pitluck S."/>
            <person name="Woyke T."/>
            <person name="Lizotte-Waniewski M."/>
            <person name="Bristow J."/>
            <person name="Riley M."/>
        </authorList>
    </citation>
    <scope>NUCLEOTIDE SEQUENCE [LARGE SCALE GENOMIC DNA]</scope>
    <source>
        <strain evidence="5">DSM 17167 / CIP 108236 / LMG 21445 / STM815</strain>
    </source>
</reference>
<keyword evidence="2" id="KW-0732">Signal</keyword>
<dbReference type="AlphaFoldDB" id="B2JDR5"/>
<dbReference type="Proteomes" id="UP000001192">
    <property type="component" value="Chromosome 1"/>
</dbReference>